<evidence type="ECO:0000313" key="11">
    <source>
        <dbReference type="Proteomes" id="UP001174136"/>
    </source>
</evidence>
<dbReference type="SMART" id="SM00181">
    <property type="entry name" value="EGF"/>
    <property type="match status" value="4"/>
</dbReference>
<feature type="domain" description="EGF-like" evidence="9">
    <location>
        <begin position="186"/>
        <end position="221"/>
    </location>
</feature>
<gene>
    <name evidence="10" type="primary">NOTCH3</name>
    <name evidence="10" type="ORF">N1851_002639</name>
</gene>
<dbReference type="PROSITE" id="PS50026">
    <property type="entry name" value="EGF_3"/>
    <property type="match status" value="4"/>
</dbReference>
<dbReference type="PANTHER" id="PTHR24049">
    <property type="entry name" value="CRUMBS FAMILY MEMBER"/>
    <property type="match status" value="1"/>
</dbReference>
<evidence type="ECO:0000313" key="10">
    <source>
        <dbReference type="EMBL" id="KAK0155049.1"/>
    </source>
</evidence>
<dbReference type="Pfam" id="PF07645">
    <property type="entry name" value="EGF_CA"/>
    <property type="match status" value="1"/>
</dbReference>
<keyword evidence="11" id="KW-1185">Reference proteome</keyword>
<protein>
    <submittedName>
        <fullName evidence="10">Neurogenic locus notch 3</fullName>
    </submittedName>
</protein>
<comment type="caution">
    <text evidence="8">Lacks conserved residue(s) required for the propagation of feature annotation.</text>
</comment>
<dbReference type="InterPro" id="IPR001881">
    <property type="entry name" value="EGF-like_Ca-bd_dom"/>
</dbReference>
<dbReference type="InterPro" id="IPR049883">
    <property type="entry name" value="NOTCH1_EGF-like"/>
</dbReference>
<dbReference type="SUPFAM" id="SSF57196">
    <property type="entry name" value="EGF/Laminin"/>
    <property type="match status" value="1"/>
</dbReference>
<dbReference type="InterPro" id="IPR018097">
    <property type="entry name" value="EGF_Ca-bd_CS"/>
</dbReference>
<dbReference type="AlphaFoldDB" id="A0AA47NB91"/>
<dbReference type="FunFam" id="2.10.25.10:FF:000143">
    <property type="entry name" value="Protein crumbs 1"/>
    <property type="match status" value="1"/>
</dbReference>
<sequence>MPTSGSQRGGGACRPDDLWWKSRRGGHDARIGVTQRNGETPECVGRLLVFTEYAHKCLPAHGVYYLGVYLPRCLPCPGSNPCEHTGKCLNTKGSFQCECQRGYAGARCQLDINECMSNPCLNEATCLDLMGDLHCICMAGFSGKHCEQNIDDCPGHECENGLCVDGVNTYTCQCKPEYTGQLCKDDVDECQLTPNACQNGGTCHNTHGSYQCVCVNGWAGI</sequence>
<comment type="caution">
    <text evidence="10">The sequence shown here is derived from an EMBL/GenBank/DDBJ whole genome shotgun (WGS) entry which is preliminary data.</text>
</comment>
<evidence type="ECO:0000256" key="5">
    <source>
        <dbReference type="ARBA" id="ARBA00022782"/>
    </source>
</evidence>
<dbReference type="GO" id="GO:0005509">
    <property type="term" value="F:calcium ion binding"/>
    <property type="evidence" value="ECO:0007669"/>
    <property type="project" value="InterPro"/>
</dbReference>
<feature type="disulfide bond" evidence="8">
    <location>
        <begin position="137"/>
        <end position="146"/>
    </location>
</feature>
<dbReference type="Proteomes" id="UP001174136">
    <property type="component" value="Unassembled WGS sequence"/>
</dbReference>
<reference evidence="10" key="1">
    <citation type="journal article" date="2023" name="Front. Mar. Sci.">
        <title>A new Merluccius polli reference genome to investigate the effects of global change in West African waters.</title>
        <authorList>
            <person name="Mateo J.L."/>
            <person name="Blanco-Fernandez C."/>
            <person name="Garcia-Vazquez E."/>
            <person name="Machado-Schiaffino G."/>
        </authorList>
    </citation>
    <scope>NUCLEOTIDE SEQUENCE</scope>
    <source>
        <strain evidence="10">C29</strain>
        <tissue evidence="10">Fin</tissue>
    </source>
</reference>
<keyword evidence="7" id="KW-0325">Glycoprotein</keyword>
<dbReference type="SMART" id="SM00179">
    <property type="entry name" value="EGF_CA"/>
    <property type="match status" value="4"/>
</dbReference>
<feature type="disulfide bond" evidence="8">
    <location>
        <begin position="153"/>
        <end position="163"/>
    </location>
</feature>
<dbReference type="EMBL" id="JAOPHQ010000308">
    <property type="protein sequence ID" value="KAK0155049.1"/>
    <property type="molecule type" value="Genomic_DNA"/>
</dbReference>
<dbReference type="FunFam" id="2.10.25.10:FF:000125">
    <property type="entry name" value="Neurogenic locus notch protein-like"/>
    <property type="match status" value="1"/>
</dbReference>
<name>A0AA47NB91_MERPO</name>
<dbReference type="InterPro" id="IPR013032">
    <property type="entry name" value="EGF-like_CS"/>
</dbReference>
<evidence type="ECO:0000256" key="7">
    <source>
        <dbReference type="ARBA" id="ARBA00023180"/>
    </source>
</evidence>
<keyword evidence="2 8" id="KW-0245">EGF-like domain</keyword>
<dbReference type="Gene3D" id="2.10.25.10">
    <property type="entry name" value="Laminin"/>
    <property type="match status" value="4"/>
</dbReference>
<dbReference type="InterPro" id="IPR000152">
    <property type="entry name" value="EGF-type_Asp/Asn_hydroxyl_site"/>
</dbReference>
<keyword evidence="6 8" id="KW-1015">Disulfide bond</keyword>
<keyword evidence="1" id="KW-0217">Developmental protein</keyword>
<dbReference type="Pfam" id="PF12661">
    <property type="entry name" value="hEGF"/>
    <property type="match status" value="1"/>
</dbReference>
<dbReference type="GO" id="GO:0030154">
    <property type="term" value="P:cell differentiation"/>
    <property type="evidence" value="ECO:0007669"/>
    <property type="project" value="UniProtKB-KW"/>
</dbReference>
<dbReference type="GO" id="GO:0048731">
    <property type="term" value="P:system development"/>
    <property type="evidence" value="ECO:0007669"/>
    <property type="project" value="UniProtKB-ARBA"/>
</dbReference>
<feature type="domain" description="EGF-like" evidence="9">
    <location>
        <begin position="149"/>
        <end position="184"/>
    </location>
</feature>
<dbReference type="PROSITE" id="PS01186">
    <property type="entry name" value="EGF_2"/>
    <property type="match status" value="2"/>
</dbReference>
<dbReference type="PROSITE" id="PS00022">
    <property type="entry name" value="EGF_1"/>
    <property type="match status" value="3"/>
</dbReference>
<dbReference type="InterPro" id="IPR051022">
    <property type="entry name" value="Notch_Cell-Fate_Det"/>
</dbReference>
<evidence type="ECO:0000256" key="2">
    <source>
        <dbReference type="ARBA" id="ARBA00022536"/>
    </source>
</evidence>
<organism evidence="10 11">
    <name type="scientific">Merluccius polli</name>
    <name type="common">Benguela hake</name>
    <name type="synonym">Merluccius cadenati</name>
    <dbReference type="NCBI Taxonomy" id="89951"/>
    <lineage>
        <taxon>Eukaryota</taxon>
        <taxon>Metazoa</taxon>
        <taxon>Chordata</taxon>
        <taxon>Craniata</taxon>
        <taxon>Vertebrata</taxon>
        <taxon>Euteleostomi</taxon>
        <taxon>Actinopterygii</taxon>
        <taxon>Neopterygii</taxon>
        <taxon>Teleostei</taxon>
        <taxon>Neoteleostei</taxon>
        <taxon>Acanthomorphata</taxon>
        <taxon>Zeiogadaria</taxon>
        <taxon>Gadariae</taxon>
        <taxon>Gadiformes</taxon>
        <taxon>Gadoidei</taxon>
        <taxon>Merlucciidae</taxon>
        <taxon>Merluccius</taxon>
    </lineage>
</organism>
<feature type="domain" description="EGF-like" evidence="9">
    <location>
        <begin position="111"/>
        <end position="147"/>
    </location>
</feature>
<evidence type="ECO:0000256" key="6">
    <source>
        <dbReference type="ARBA" id="ARBA00023157"/>
    </source>
</evidence>
<dbReference type="FunFam" id="2.10.25.10:FF:000080">
    <property type="entry name" value="Neurogenic locus notch 1"/>
    <property type="match status" value="1"/>
</dbReference>
<feature type="disulfide bond" evidence="8">
    <location>
        <begin position="99"/>
        <end position="108"/>
    </location>
</feature>
<dbReference type="InterPro" id="IPR009030">
    <property type="entry name" value="Growth_fac_rcpt_cys_sf"/>
</dbReference>
<accession>A0AA47NB91</accession>
<evidence type="ECO:0000256" key="3">
    <source>
        <dbReference type="ARBA" id="ARBA00022729"/>
    </source>
</evidence>
<keyword evidence="4" id="KW-0677">Repeat</keyword>
<dbReference type="CDD" id="cd00054">
    <property type="entry name" value="EGF_CA"/>
    <property type="match status" value="4"/>
</dbReference>
<feature type="domain" description="EGF-like" evidence="9">
    <location>
        <begin position="74"/>
        <end position="109"/>
    </location>
</feature>
<evidence type="ECO:0000256" key="1">
    <source>
        <dbReference type="ARBA" id="ARBA00022473"/>
    </source>
</evidence>
<evidence type="ECO:0000259" key="9">
    <source>
        <dbReference type="PROSITE" id="PS50026"/>
    </source>
</evidence>
<dbReference type="FunFam" id="2.10.25.10:FF:000060">
    <property type="entry name" value="Neurogenic locus notch protein 1"/>
    <property type="match status" value="1"/>
</dbReference>
<proteinExistence type="predicted"/>
<dbReference type="SUPFAM" id="SSF57184">
    <property type="entry name" value="Growth factor receptor domain"/>
    <property type="match status" value="1"/>
</dbReference>
<dbReference type="InterPro" id="IPR000742">
    <property type="entry name" value="EGF"/>
</dbReference>
<dbReference type="Pfam" id="PF00008">
    <property type="entry name" value="EGF"/>
    <property type="match status" value="2"/>
</dbReference>
<dbReference type="PROSITE" id="PS00010">
    <property type="entry name" value="ASX_HYDROXYL"/>
    <property type="match status" value="3"/>
</dbReference>
<keyword evidence="5" id="KW-0221">Differentiation</keyword>
<feature type="disulfide bond" evidence="8">
    <location>
        <begin position="174"/>
        <end position="183"/>
    </location>
</feature>
<dbReference type="PROSITE" id="PS01187">
    <property type="entry name" value="EGF_CA"/>
    <property type="match status" value="1"/>
</dbReference>
<evidence type="ECO:0000256" key="4">
    <source>
        <dbReference type="ARBA" id="ARBA00022737"/>
    </source>
</evidence>
<keyword evidence="3" id="KW-0732">Signal</keyword>
<dbReference type="PRINTS" id="PR00010">
    <property type="entry name" value="EGFBLOOD"/>
</dbReference>
<evidence type="ECO:0000256" key="8">
    <source>
        <dbReference type="PROSITE-ProRule" id="PRU00076"/>
    </source>
</evidence>